<dbReference type="EC" id="5.1.99.1" evidence="4"/>
<organism evidence="4 5">
    <name type="scientific">Eiseniibacteriota bacterium</name>
    <dbReference type="NCBI Taxonomy" id="2212470"/>
    <lineage>
        <taxon>Bacteria</taxon>
        <taxon>Candidatus Eiseniibacteriota</taxon>
    </lineage>
</organism>
<keyword evidence="2" id="KW-0479">Metal-binding</keyword>
<sequence length="147" mass="15371">MSSRPTPRDPASGSRLSHIAIATPNADALAKTLVKALGGQPAGEELLDAGALRVVFVRVGTVMFELLEPRSPEHTVARFIEKRGAGLHHVSLEVPDVQRALDVARAAGAEAIDSAPRPGAHGSKVAFLHPKSFGGVLFEVSEPGEEA</sequence>
<dbReference type="PROSITE" id="PS51819">
    <property type="entry name" value="VOC"/>
    <property type="match status" value="1"/>
</dbReference>
<gene>
    <name evidence="4" type="primary">mce</name>
    <name evidence="4" type="ORF">HOP12_00375</name>
</gene>
<dbReference type="Proteomes" id="UP000580839">
    <property type="component" value="Unassembled WGS sequence"/>
</dbReference>
<comment type="caution">
    <text evidence="4">The sequence shown here is derived from an EMBL/GenBank/DDBJ whole genome shotgun (WGS) entry which is preliminary data.</text>
</comment>
<dbReference type="GO" id="GO:0046872">
    <property type="term" value="F:metal ion binding"/>
    <property type="evidence" value="ECO:0007669"/>
    <property type="project" value="UniProtKB-KW"/>
</dbReference>
<feature type="domain" description="VOC" evidence="3">
    <location>
        <begin position="15"/>
        <end position="143"/>
    </location>
</feature>
<dbReference type="Pfam" id="PF13669">
    <property type="entry name" value="Glyoxalase_4"/>
    <property type="match status" value="1"/>
</dbReference>
<keyword evidence="4" id="KW-0413">Isomerase</keyword>
<dbReference type="PANTHER" id="PTHR43048">
    <property type="entry name" value="METHYLMALONYL-COA EPIMERASE"/>
    <property type="match status" value="1"/>
</dbReference>
<evidence type="ECO:0000256" key="2">
    <source>
        <dbReference type="ARBA" id="ARBA00022723"/>
    </source>
</evidence>
<proteinExistence type="inferred from homology"/>
<dbReference type="CDD" id="cd07249">
    <property type="entry name" value="MMCE"/>
    <property type="match status" value="1"/>
</dbReference>
<dbReference type="InterPro" id="IPR029068">
    <property type="entry name" value="Glyas_Bleomycin-R_OHBP_Dase"/>
</dbReference>
<dbReference type="GO" id="GO:0046491">
    <property type="term" value="P:L-methylmalonyl-CoA metabolic process"/>
    <property type="evidence" value="ECO:0007669"/>
    <property type="project" value="TreeGrafter"/>
</dbReference>
<dbReference type="InterPro" id="IPR017515">
    <property type="entry name" value="MeMalonyl-CoA_epimerase"/>
</dbReference>
<protein>
    <submittedName>
        <fullName evidence="4">Methylmalonyl-CoA epimerase</fullName>
        <ecNumber evidence="4">5.1.99.1</ecNumber>
    </submittedName>
</protein>
<dbReference type="SUPFAM" id="SSF54593">
    <property type="entry name" value="Glyoxalase/Bleomycin resistance protein/Dihydroxybiphenyl dioxygenase"/>
    <property type="match status" value="1"/>
</dbReference>
<dbReference type="EMBL" id="JABFRW010000005">
    <property type="protein sequence ID" value="NOT32606.1"/>
    <property type="molecule type" value="Genomic_DNA"/>
</dbReference>
<dbReference type="GO" id="GO:0004493">
    <property type="term" value="F:methylmalonyl-CoA epimerase activity"/>
    <property type="evidence" value="ECO:0007669"/>
    <property type="project" value="UniProtKB-EC"/>
</dbReference>
<evidence type="ECO:0000256" key="1">
    <source>
        <dbReference type="ARBA" id="ARBA00009308"/>
    </source>
</evidence>
<evidence type="ECO:0000313" key="5">
    <source>
        <dbReference type="Proteomes" id="UP000580839"/>
    </source>
</evidence>
<dbReference type="PANTHER" id="PTHR43048:SF3">
    <property type="entry name" value="METHYLMALONYL-COA EPIMERASE, MITOCHONDRIAL"/>
    <property type="match status" value="1"/>
</dbReference>
<dbReference type="NCBIfam" id="TIGR03081">
    <property type="entry name" value="metmalonyl_epim"/>
    <property type="match status" value="1"/>
</dbReference>
<dbReference type="Gene3D" id="3.10.180.10">
    <property type="entry name" value="2,3-Dihydroxybiphenyl 1,2-Dioxygenase, domain 1"/>
    <property type="match status" value="1"/>
</dbReference>
<dbReference type="InterPro" id="IPR037523">
    <property type="entry name" value="VOC_core"/>
</dbReference>
<accession>A0A849SE04</accession>
<dbReference type="InterPro" id="IPR051785">
    <property type="entry name" value="MMCE/EMCE_epimerase"/>
</dbReference>
<name>A0A849SE04_UNCEI</name>
<comment type="similarity">
    <text evidence="1">Belongs to the methylmalonyl-CoA epimerase family.</text>
</comment>
<evidence type="ECO:0000313" key="4">
    <source>
        <dbReference type="EMBL" id="NOT32606.1"/>
    </source>
</evidence>
<evidence type="ECO:0000259" key="3">
    <source>
        <dbReference type="PROSITE" id="PS51819"/>
    </source>
</evidence>
<dbReference type="AlphaFoldDB" id="A0A849SE04"/>
<reference evidence="4 5" key="1">
    <citation type="submission" date="2020-04" db="EMBL/GenBank/DDBJ databases">
        <title>Metagenomic profiling of ammonia- and methane-oxidizing microorganisms in a Dutch drinking water treatment plant.</title>
        <authorList>
            <person name="Poghosyan L."/>
            <person name="Leucker S."/>
        </authorList>
    </citation>
    <scope>NUCLEOTIDE SEQUENCE [LARGE SCALE GENOMIC DNA]</scope>
    <source>
        <strain evidence="4">S-RSF-IL-03</strain>
    </source>
</reference>